<feature type="transmembrane region" description="Helical" evidence="1">
    <location>
        <begin position="116"/>
        <end position="136"/>
    </location>
</feature>
<sequence length="144" mass="15630">MDLPSFLWLWRIAAWSMGLSLTVYTCLLVTGGMVWYRRSHQMAQPNWLRILHILLGSVLVALVLLLLSVGIVGTLGEHGSLGHSWHLGAGLLVVGLVLASVGAAAQIATRPWARSLHVAINGMLFLAFAAVSYSGWTVVQQYLP</sequence>
<feature type="transmembrane region" description="Helical" evidence="1">
    <location>
        <begin position="12"/>
        <end position="36"/>
    </location>
</feature>
<evidence type="ECO:0000313" key="3">
    <source>
        <dbReference type="Proteomes" id="UP000717364"/>
    </source>
</evidence>
<name>A0A947GKP1_9CYAN</name>
<evidence type="ECO:0000313" key="2">
    <source>
        <dbReference type="EMBL" id="MBT9317649.1"/>
    </source>
</evidence>
<comment type="caution">
    <text evidence="2">The sequence shown here is derived from an EMBL/GenBank/DDBJ whole genome shotgun (WGS) entry which is preliminary data.</text>
</comment>
<dbReference type="AlphaFoldDB" id="A0A947GKP1"/>
<dbReference type="Pfam" id="PF13301">
    <property type="entry name" value="DUF4079"/>
    <property type="match status" value="1"/>
</dbReference>
<evidence type="ECO:0000256" key="1">
    <source>
        <dbReference type="SAM" id="Phobius"/>
    </source>
</evidence>
<dbReference type="InterPro" id="IPR025067">
    <property type="entry name" value="DUF4079"/>
</dbReference>
<keyword evidence="1" id="KW-1133">Transmembrane helix</keyword>
<keyword evidence="3" id="KW-1185">Reference proteome</keyword>
<proteinExistence type="predicted"/>
<reference evidence="2" key="2">
    <citation type="journal article" date="2021" name="Mar. Drugs">
        <title>Genome Reduction and Secondary Metabolism of the Marine Sponge-Associated Cyanobacterium Leptothoe.</title>
        <authorList>
            <person name="Konstantinou D."/>
            <person name="Popin R.V."/>
            <person name="Fewer D.P."/>
            <person name="Sivonen K."/>
            <person name="Gkelis S."/>
        </authorList>
    </citation>
    <scope>NUCLEOTIDE SEQUENCE</scope>
    <source>
        <strain evidence="2">TAU-MAC 1115</strain>
    </source>
</reference>
<protein>
    <submittedName>
        <fullName evidence="2">DUF4079 domain-containing protein</fullName>
    </submittedName>
</protein>
<reference evidence="2" key="1">
    <citation type="submission" date="2020-11" db="EMBL/GenBank/DDBJ databases">
        <authorList>
            <person name="Konstantinou D."/>
            <person name="Gkelis S."/>
            <person name="Popin R."/>
            <person name="Fewer D."/>
            <person name="Sivonen K."/>
        </authorList>
    </citation>
    <scope>NUCLEOTIDE SEQUENCE</scope>
    <source>
        <strain evidence="2">TAU-MAC 1115</strain>
    </source>
</reference>
<keyword evidence="1" id="KW-0812">Transmembrane</keyword>
<dbReference type="Proteomes" id="UP000717364">
    <property type="component" value="Unassembled WGS sequence"/>
</dbReference>
<keyword evidence="1" id="KW-0472">Membrane</keyword>
<feature type="transmembrane region" description="Helical" evidence="1">
    <location>
        <begin position="48"/>
        <end position="73"/>
    </location>
</feature>
<feature type="transmembrane region" description="Helical" evidence="1">
    <location>
        <begin position="85"/>
        <end position="104"/>
    </location>
</feature>
<dbReference type="RefSeq" id="WP_215610713.1">
    <property type="nucleotide sequence ID" value="NZ_JADOES010000053.1"/>
</dbReference>
<dbReference type="EMBL" id="JADOES010000053">
    <property type="protein sequence ID" value="MBT9317649.1"/>
    <property type="molecule type" value="Genomic_DNA"/>
</dbReference>
<organism evidence="2 3">
    <name type="scientific">Leptothoe spongobia TAU-MAC 1115</name>
    <dbReference type="NCBI Taxonomy" id="1967444"/>
    <lineage>
        <taxon>Bacteria</taxon>
        <taxon>Bacillati</taxon>
        <taxon>Cyanobacteriota</taxon>
        <taxon>Cyanophyceae</taxon>
        <taxon>Nodosilineales</taxon>
        <taxon>Cymatolegaceae</taxon>
        <taxon>Leptothoe</taxon>
        <taxon>Leptothoe spongobia</taxon>
    </lineage>
</organism>
<gene>
    <name evidence="2" type="ORF">IXB50_19695</name>
</gene>
<accession>A0A947GKP1</accession>